<organism evidence="1">
    <name type="scientific">marine metagenome</name>
    <dbReference type="NCBI Taxonomy" id="408172"/>
    <lineage>
        <taxon>unclassified sequences</taxon>
        <taxon>metagenomes</taxon>
        <taxon>ecological metagenomes</taxon>
    </lineage>
</organism>
<accession>A0A382X689</accession>
<dbReference type="SUPFAM" id="SSF51197">
    <property type="entry name" value="Clavaminate synthase-like"/>
    <property type="match status" value="1"/>
</dbReference>
<protein>
    <recommendedName>
        <fullName evidence="2">Phytanoyl-CoA dioxygenase</fullName>
    </recommendedName>
</protein>
<feature type="non-terminal residue" evidence="1">
    <location>
        <position position="177"/>
    </location>
</feature>
<sequence length="177" mass="19897">MGIELDEDQVAAFRRDGYVFPLRVMSETDAGECYARFRSMEANCGGALTGPLRYKPHILITWLNKLIRHPRILDSVEGVIGPNILCWASSFFNKDAEDPSYVSWHQDSTYWGLSKPEVVTAWVAFTPSRVGNGCMQVIPGTHTLDQVPHFDTTEEHNLLTRGQKVEVDVDESQAVDI</sequence>
<dbReference type="AlphaFoldDB" id="A0A382X689"/>
<proteinExistence type="predicted"/>
<dbReference type="EMBL" id="UINC01164986">
    <property type="protein sequence ID" value="SVD66125.1"/>
    <property type="molecule type" value="Genomic_DNA"/>
</dbReference>
<name>A0A382X689_9ZZZZ</name>
<dbReference type="Pfam" id="PF05721">
    <property type="entry name" value="PhyH"/>
    <property type="match status" value="1"/>
</dbReference>
<dbReference type="Gene3D" id="2.60.120.620">
    <property type="entry name" value="q2cbj1_9rhob like domain"/>
    <property type="match status" value="1"/>
</dbReference>
<evidence type="ECO:0008006" key="2">
    <source>
        <dbReference type="Google" id="ProtNLM"/>
    </source>
</evidence>
<dbReference type="GO" id="GO:0016491">
    <property type="term" value="F:oxidoreductase activity"/>
    <property type="evidence" value="ECO:0007669"/>
    <property type="project" value="UniProtKB-ARBA"/>
</dbReference>
<reference evidence="1" key="1">
    <citation type="submission" date="2018-05" db="EMBL/GenBank/DDBJ databases">
        <authorList>
            <person name="Lanie J.A."/>
            <person name="Ng W.-L."/>
            <person name="Kazmierczak K.M."/>
            <person name="Andrzejewski T.M."/>
            <person name="Davidsen T.M."/>
            <person name="Wayne K.J."/>
            <person name="Tettelin H."/>
            <person name="Glass J.I."/>
            <person name="Rusch D."/>
            <person name="Podicherti R."/>
            <person name="Tsui H.-C.T."/>
            <person name="Winkler M.E."/>
        </authorList>
    </citation>
    <scope>NUCLEOTIDE SEQUENCE</scope>
</reference>
<gene>
    <name evidence="1" type="ORF">METZ01_LOCUS418979</name>
</gene>
<dbReference type="InterPro" id="IPR008775">
    <property type="entry name" value="Phytyl_CoA_dOase-like"/>
</dbReference>
<evidence type="ECO:0000313" key="1">
    <source>
        <dbReference type="EMBL" id="SVD66125.1"/>
    </source>
</evidence>
<dbReference type="PANTHER" id="PTHR20883:SF48">
    <property type="entry name" value="ECTOINE DIOXYGENASE"/>
    <property type="match status" value="1"/>
</dbReference>
<dbReference type="PANTHER" id="PTHR20883">
    <property type="entry name" value="PHYTANOYL-COA DIOXYGENASE DOMAIN CONTAINING 1"/>
    <property type="match status" value="1"/>
</dbReference>
<dbReference type="GO" id="GO:0046872">
    <property type="term" value="F:metal ion binding"/>
    <property type="evidence" value="ECO:0007669"/>
    <property type="project" value="UniProtKB-ARBA"/>
</dbReference>